<keyword evidence="3" id="KW-0539">Nucleus</keyword>
<feature type="compositionally biased region" description="Low complexity" evidence="5">
    <location>
        <begin position="622"/>
        <end position="634"/>
    </location>
</feature>
<dbReference type="SUPFAM" id="SSF117289">
    <property type="entry name" value="Nucleoporin domain"/>
    <property type="match status" value="1"/>
</dbReference>
<feature type="compositionally biased region" description="Polar residues" evidence="5">
    <location>
        <begin position="1034"/>
        <end position="1044"/>
    </location>
</feature>
<evidence type="ECO:0000259" key="6">
    <source>
        <dbReference type="Pfam" id="PF16755"/>
    </source>
</evidence>
<keyword evidence="8" id="KW-1185">Reference proteome</keyword>
<feature type="coiled-coil region" evidence="4">
    <location>
        <begin position="1247"/>
        <end position="1289"/>
    </location>
</feature>
<feature type="compositionally biased region" description="Acidic residues" evidence="5">
    <location>
        <begin position="869"/>
        <end position="878"/>
    </location>
</feature>
<evidence type="ECO:0000256" key="2">
    <source>
        <dbReference type="ARBA" id="ARBA00022448"/>
    </source>
</evidence>
<feature type="compositionally biased region" description="Polar residues" evidence="5">
    <location>
        <begin position="881"/>
        <end position="897"/>
    </location>
</feature>
<dbReference type="EMBL" id="BIMX01000005">
    <property type="protein sequence ID" value="GCE98424.1"/>
    <property type="molecule type" value="Genomic_DNA"/>
</dbReference>
<evidence type="ECO:0000256" key="3">
    <source>
        <dbReference type="ARBA" id="ARBA00023242"/>
    </source>
</evidence>
<feature type="compositionally biased region" description="Polar residues" evidence="5">
    <location>
        <begin position="905"/>
        <end position="920"/>
    </location>
</feature>
<feature type="compositionally biased region" description="Polar residues" evidence="5">
    <location>
        <begin position="937"/>
        <end position="951"/>
    </location>
</feature>
<feature type="compositionally biased region" description="Low complexity" evidence="5">
    <location>
        <begin position="817"/>
        <end position="833"/>
    </location>
</feature>
<feature type="compositionally biased region" description="Low complexity" evidence="5">
    <location>
        <begin position="489"/>
        <end position="500"/>
    </location>
</feature>
<reference evidence="7 8" key="1">
    <citation type="submission" date="2019-01" db="EMBL/GenBank/DDBJ databases">
        <title>Draft Genome Sequencing of Zygosaccharomyces mellis Ca-7.</title>
        <authorList>
            <person name="Shiwa Y."/>
            <person name="Kanesaki Y."/>
            <person name="Ishige T."/>
            <person name="Mura K."/>
            <person name="Hori T."/>
            <person name="Tamura T."/>
        </authorList>
    </citation>
    <scope>NUCLEOTIDE SEQUENCE [LARGE SCALE GENOMIC DNA]</scope>
    <source>
        <strain evidence="7 8">Ca-7</strain>
    </source>
</reference>
<feature type="compositionally biased region" description="Basic and acidic residues" evidence="5">
    <location>
        <begin position="838"/>
        <end position="855"/>
    </location>
</feature>
<keyword evidence="4" id="KW-0175">Coiled coil</keyword>
<evidence type="ECO:0000256" key="5">
    <source>
        <dbReference type="SAM" id="MobiDB-lite"/>
    </source>
</evidence>
<name>A0A4C2E2J8_9SACH</name>
<dbReference type="Gene3D" id="2.130.10.10">
    <property type="entry name" value="YVTN repeat-like/Quinoprotein amine dehydrogenase"/>
    <property type="match status" value="1"/>
</dbReference>
<feature type="compositionally biased region" description="Polar residues" evidence="5">
    <location>
        <begin position="460"/>
        <end position="482"/>
    </location>
</feature>
<gene>
    <name evidence="7" type="ORF">ZYGM_002294</name>
</gene>
<dbReference type="InterPro" id="IPR015943">
    <property type="entry name" value="WD40/YVTN_repeat-like_dom_sf"/>
</dbReference>
<feature type="region of interest" description="Disordered" evidence="5">
    <location>
        <begin position="590"/>
        <end position="1082"/>
    </location>
</feature>
<protein>
    <recommendedName>
        <fullName evidence="6">Nucleoporin Nup159/Nup146 N-terminal domain-containing protein</fullName>
    </recommendedName>
</protein>
<organism evidence="7 8">
    <name type="scientific">Zygosaccharomyces mellis</name>
    <dbReference type="NCBI Taxonomy" id="42258"/>
    <lineage>
        <taxon>Eukaryota</taxon>
        <taxon>Fungi</taxon>
        <taxon>Dikarya</taxon>
        <taxon>Ascomycota</taxon>
        <taxon>Saccharomycotina</taxon>
        <taxon>Saccharomycetes</taxon>
        <taxon>Saccharomycetales</taxon>
        <taxon>Saccharomycetaceae</taxon>
        <taxon>Zygosaccharomyces</taxon>
    </lineage>
</organism>
<feature type="compositionally biased region" description="Basic and acidic residues" evidence="5">
    <location>
        <begin position="720"/>
        <end position="739"/>
    </location>
</feature>
<evidence type="ECO:0000313" key="8">
    <source>
        <dbReference type="Proteomes" id="UP000301737"/>
    </source>
</evidence>
<feature type="compositionally biased region" description="Basic and acidic residues" evidence="5">
    <location>
        <begin position="414"/>
        <end position="428"/>
    </location>
</feature>
<evidence type="ECO:0000256" key="4">
    <source>
        <dbReference type="SAM" id="Coils"/>
    </source>
</evidence>
<feature type="compositionally biased region" description="Polar residues" evidence="5">
    <location>
        <begin position="800"/>
        <end position="812"/>
    </location>
</feature>
<dbReference type="InterPro" id="IPR039462">
    <property type="entry name" value="Nup159/Nup146_N"/>
</dbReference>
<comment type="subcellular location">
    <subcellularLocation>
        <location evidence="1">Nucleus</location>
    </subcellularLocation>
</comment>
<feature type="region of interest" description="Disordered" evidence="5">
    <location>
        <begin position="412"/>
        <end position="500"/>
    </location>
</feature>
<dbReference type="OrthoDB" id="248320at2759"/>
<feature type="compositionally biased region" description="Basic and acidic residues" evidence="5">
    <location>
        <begin position="442"/>
        <end position="459"/>
    </location>
</feature>
<feature type="domain" description="Nucleoporin Nup159/Nup146 N-terminal" evidence="6">
    <location>
        <begin position="35"/>
        <end position="379"/>
    </location>
</feature>
<dbReference type="Pfam" id="PF16755">
    <property type="entry name" value="Beta-prop_NUP159_NUP214"/>
    <property type="match status" value="1"/>
</dbReference>
<proteinExistence type="predicted"/>
<feature type="compositionally biased region" description="Polar residues" evidence="5">
    <location>
        <begin position="677"/>
        <end position="702"/>
    </location>
</feature>
<feature type="compositionally biased region" description="Basic and acidic residues" evidence="5">
    <location>
        <begin position="988"/>
        <end position="1033"/>
    </location>
</feature>
<dbReference type="GO" id="GO:0005634">
    <property type="term" value="C:nucleus"/>
    <property type="evidence" value="ECO:0007669"/>
    <property type="project" value="UniProtKB-SubCell"/>
</dbReference>
<dbReference type="Proteomes" id="UP000301737">
    <property type="component" value="Unassembled WGS sequence"/>
</dbReference>
<keyword evidence="2" id="KW-0813">Transport</keyword>
<feature type="region of interest" description="Disordered" evidence="5">
    <location>
        <begin position="517"/>
        <end position="578"/>
    </location>
</feature>
<sequence length="1429" mass="156109">MSCIGSEVETLTSEDFGFKKLGQVTILPSYDEKVPFASLQNLDISNHGSLYAACSGNKIVIGELQQLRDYIQNDANSELSFKWEKEVDDVIAVKLIRDQRLVYVTKQSQVFELDLNKLGEPTEVFNFDCDLVYVKFWRSSILLALDSDGQLRSLHLAQRQLAPLLENVATFDVYQDKLYVFFRPFSVKIYELSKWNQLSKYLEFVAPSELLDEIKEEYLPVSITALAAHEYQLVFGIPVSSEEEDVSYDHRIFVVKKVDDKMTFQESFDITPAFGSVLRYPMYYNEKLSDLVYGIPQINILASSCSSEITIWDSAKVVQPLQDSERAVLPISKVTDNDTNPVGIALDIASNGAVAQPCPGVDSVDKMPLIYVLNNEGSLQIIGFYHATAIKEGKFDVNALAQSIIAQETTEEVALEKSGSEGESKEQENSIDSIGELSLGSEKNKTESKPLFGDLKKADSSTSNFQDSTTSSEPSFGKSSFGQPRFGESSFGKPSFGQSSFSQSAFGKPVFGTASFGTSAESSSTAHDKPSFGVATDSSKSAFGKPSFGTMTDPPVPAFGKPAFGKPSFGASSESSTSVFGKPAFGASLGSEVKPGGTSESAFGKPGFAQPSFGQPSFGNASFGQPSFGQSSFGKPSLGFSSNDQNSVSSAFGKPSFGSNSSTGFGAFASAKEKSPFETSTLNTSGSPFGNFAKGQSKSESPFANLAKRENNDNVPLFSAEKKDGDTLDKSKPELKTETPDSSPPSEAKLSFGRPFTGSSTKPITTPEKPTFGSSALGGISSNKRQSPFAALAKDENLPVFTTPSYGANTTRPHFGQSLAAPSSPSKQKSSPLGQKEGQNEEKQGMSVKEGKKLENPLFEGKTSIEEKDAPDDVDDSSDSTAKQTSAKSESSISSLTAKIKESAILSSSDLKSPNITQQPKTKEGQSPFAQYANDLTKPSSTGFTFSQVPSLNKEKEDSNSAFKLRISAKDDKDAEYQTSESSENEESPPHEVETSDEIVHEDSVNDGSNKRIEFGGIDEGRQKVSEIKKESDNTSSSSPTALSGVSREESYDTLDDFTQGELENAGTSSGSAAGYHKARPKMVESTITENPNDDRESNVQIQSSPPVLVSNSTQVEKAASGDADCQTNPVELSDFNVQAFENDDLYLGEQYRPKPIPEYFSGASVTNIKYSSPDPVLKSIERTYHYVSAELSALAENISGLDRFFQDQCLTHPVKLNESSITNMYQWRIPDAPKLQTILSEKGKPLKELYGEVESTRSKLSELTTKGIESLQHRLAVIRDEYSNLEKLNREFQKGLGDLRYHQLDKRSILRTKMFRTFETIQHIEELLQILKLCTVQGKRMESNSYVVKLVRDAADRENLLHEIARLREDIRNLNLKNERALEPKKLSVAPVTTTNDIQSIEVVQVGLTLNTKRRLGEILKKRNNIEA</sequence>
<comment type="caution">
    <text evidence="7">The sequence shown here is derived from an EMBL/GenBank/DDBJ whole genome shotgun (WGS) entry which is preliminary data.</text>
</comment>
<evidence type="ECO:0000313" key="7">
    <source>
        <dbReference type="EMBL" id="GCE98424.1"/>
    </source>
</evidence>
<accession>A0A4C2E2J8</accession>
<feature type="compositionally biased region" description="Polar residues" evidence="5">
    <location>
        <begin position="639"/>
        <end position="650"/>
    </location>
</feature>
<evidence type="ECO:0000256" key="1">
    <source>
        <dbReference type="ARBA" id="ARBA00004123"/>
    </source>
</evidence>